<comment type="caution">
    <text evidence="1">The sequence shown here is derived from an EMBL/GenBank/DDBJ whole genome shotgun (WGS) entry which is preliminary data.</text>
</comment>
<dbReference type="PANTHER" id="PTHR33129:SF1">
    <property type="entry name" value="ATP-BINDING PROTEIN"/>
    <property type="match status" value="1"/>
</dbReference>
<keyword evidence="2" id="KW-1185">Reference proteome</keyword>
<dbReference type="Proteomes" id="UP000789706">
    <property type="component" value="Unassembled WGS sequence"/>
</dbReference>
<dbReference type="AlphaFoldDB" id="A0A9N8WK95"/>
<organism evidence="1 2">
    <name type="scientific">Diversispora eburnea</name>
    <dbReference type="NCBI Taxonomy" id="1213867"/>
    <lineage>
        <taxon>Eukaryota</taxon>
        <taxon>Fungi</taxon>
        <taxon>Fungi incertae sedis</taxon>
        <taxon>Mucoromycota</taxon>
        <taxon>Glomeromycotina</taxon>
        <taxon>Glomeromycetes</taxon>
        <taxon>Diversisporales</taxon>
        <taxon>Diversisporaceae</taxon>
        <taxon>Diversispora</taxon>
    </lineage>
</organism>
<gene>
    <name evidence="1" type="ORF">DEBURN_LOCUS4035</name>
</gene>
<evidence type="ECO:0000313" key="1">
    <source>
        <dbReference type="EMBL" id="CAG8488311.1"/>
    </source>
</evidence>
<accession>A0A9N8WK95</accession>
<dbReference type="OrthoDB" id="2309412at2759"/>
<protein>
    <submittedName>
        <fullName evidence="1">3447_t:CDS:1</fullName>
    </submittedName>
</protein>
<dbReference type="PANTHER" id="PTHR33129">
    <property type="entry name" value="PROTEIN KINASE DOMAIN-CONTAINING PROTEIN-RELATED"/>
    <property type="match status" value="1"/>
</dbReference>
<proteinExistence type="predicted"/>
<dbReference type="InterPro" id="IPR052980">
    <property type="entry name" value="Crinkler_effector"/>
</dbReference>
<dbReference type="EMBL" id="CAJVPK010000283">
    <property type="protein sequence ID" value="CAG8488311.1"/>
    <property type="molecule type" value="Genomic_DNA"/>
</dbReference>
<name>A0A9N8WK95_9GLOM</name>
<evidence type="ECO:0000313" key="2">
    <source>
        <dbReference type="Proteomes" id="UP000789706"/>
    </source>
</evidence>
<sequence>MSVVGVLPEIRGLGKRSSVIICFIFLQKQNKTVVYHKQNEDPILFSEEGIFRGSADSEFIGYLKNDDTWYIVDGWEPKGFKARTILVCSPQKKYYSAFDKDETRIRYMPVWSWVETDTCRKVIFQNLSLEKVLKLYNKWGGIPRFTLSYTLNTSQRKLLKKAINSVNDKILSFVGKSTEDNSANHKIIHIYTNIQIEEKGEEVPGESSSTVLNVLETNFREQLLNFVTASLSISNYGTLRSAIFERMAHRTLLNGGLFNVRPLSEKATYYFRINRDWREIVPKRSKLLFSNPDEIVQGKYCISAQKNNASFGAFVYPNKFFQMTIAEKHPIVKSDLEKYIDRDDNSDINFYFVLPKELYSSYKEQALHNTNGTVLRNKPHWFNRFKQYALELDLNIKFR</sequence>
<reference evidence="1" key="1">
    <citation type="submission" date="2021-06" db="EMBL/GenBank/DDBJ databases">
        <authorList>
            <person name="Kallberg Y."/>
            <person name="Tangrot J."/>
            <person name="Rosling A."/>
        </authorList>
    </citation>
    <scope>NUCLEOTIDE SEQUENCE</scope>
    <source>
        <strain evidence="1">AZ414A</strain>
    </source>
</reference>